<dbReference type="InterPro" id="IPR036179">
    <property type="entry name" value="Ig-like_dom_sf"/>
</dbReference>
<evidence type="ECO:0000256" key="4">
    <source>
        <dbReference type="ARBA" id="ARBA00022670"/>
    </source>
</evidence>
<organism evidence="22 23">
    <name type="scientific">Pocillopora meandrina</name>
    <dbReference type="NCBI Taxonomy" id="46732"/>
    <lineage>
        <taxon>Eukaryota</taxon>
        <taxon>Metazoa</taxon>
        <taxon>Cnidaria</taxon>
        <taxon>Anthozoa</taxon>
        <taxon>Hexacorallia</taxon>
        <taxon>Scleractinia</taxon>
        <taxon>Astrocoeniina</taxon>
        <taxon>Pocilloporidae</taxon>
        <taxon>Pocillopora</taxon>
    </lineage>
</organism>
<dbReference type="InterPro" id="IPR019756">
    <property type="entry name" value="Pept_S26A_signal_pept_1_Ser-AS"/>
</dbReference>
<sequence length="1010" mass="112678">MAAKPTAPSHVEDPENALRPVVDISSSPENSTLPIGGSITLNCTAQPRAIDIGYKDRWVKYIEWYDLQGNEVGSKCQQPSNKRKLSCPLVLKNLTVDKFGRYTCQAGNGYSSHCTRKSFEIQGKQLSHFLASYYNWINSKPDDLDNNKYIHCKVFFPTVHAPELIGVPRNQSADIGANVTFNCTATGLTTPSISWIKNNDSFALQSNPRVTFINDPLDDKSTQSHLFITRVKEEDFGKYQCEAKNSGDKNLSLPAFLTPKVSGAPENSASQIIIVAVSCTLVAAVICVVTGFVWNRRKNCDKEARKRTTKVCLEKAKHLINTMYDLENNCSPNTQAIEDPEERLLLLGYGLGDRSPPDGSEQGDSTQDVTENGRERLESGGKIAGGDIFTADKGVDLSVDEQRDWREISQETEERCVNLENLEVCDEILGEGEFGIVYKGRYGGKDGNMIDVAVKKLKDPSAIAKETLLNEIRTLKKTGKHPNIVTLIGTRIERGKSVFDDATGNNVPSLFLVKSCVFALSFLGKILLVTELIRGESLENLLKAERAPAERNNYQNVRCKLNDRQLVTIALQIAAGMQHLEERKVTPVDCEVKFANLSLEKAALNIVQAVRSMKNIFCVFFYKILERNVFKETNFVHRDLAARNVLVDANLVAKVGDFGLARDISAAGIYTVTSSKGGKVAWRWSSLESLRDLHFTSMSDVWSFGIVLWEIATHGELPYPYPDITSPIALVSRLAMGYRMPRPDQCYGELYELMSSCWKENPLMRPAFSEIAQQLQNILREVKVINLKQATQIVFPAVLLLCLSYLFSTVLCSTPSFYTPTLCACVLHVSAIMDISSWFEDVRRMNKRQLFYQGLNFAMIVSSALMIWKGLMVVTGSESPIVVVLSGSMEPAFQRGDLLFLTNKEDPIRVGEIVVFKVEGREIPIVHRVLKIHEKEDGAIKFLTKGDNNSVDDRGLYAPGQLWLEKKDVVGRARGFVPYVGMVTILMNDYPKFKYAILAGLGAFVLLHRE</sequence>
<keyword evidence="8" id="KW-0735">Signal-anchor</keyword>
<comment type="function">
    <text evidence="15">Catalytic component of the signal peptidase complex (SPC) which catalyzes the cleavage of N-terminal signal sequences from nascent proteins as they are translocated into the lumen of the endoplasmic reticulum. Specifically cleaves N-terminal signal peptides that contain a hydrophobic alpha-helix (h-region) shorter than 18-20 amino acids.</text>
</comment>
<evidence type="ECO:0000256" key="12">
    <source>
        <dbReference type="ARBA" id="ARBA00023170"/>
    </source>
</evidence>
<dbReference type="InterPro" id="IPR015927">
    <property type="entry name" value="Peptidase_S24_S26A/B/C"/>
</dbReference>
<dbReference type="GO" id="GO:0004252">
    <property type="term" value="F:serine-type endopeptidase activity"/>
    <property type="evidence" value="ECO:0007669"/>
    <property type="project" value="InterPro"/>
</dbReference>
<evidence type="ECO:0000256" key="15">
    <source>
        <dbReference type="ARBA" id="ARBA00045533"/>
    </source>
</evidence>
<dbReference type="Pfam" id="PF07714">
    <property type="entry name" value="PK_Tyr_Ser-Thr"/>
    <property type="match status" value="2"/>
</dbReference>
<dbReference type="InterPro" id="IPR003598">
    <property type="entry name" value="Ig_sub2"/>
</dbReference>
<dbReference type="SMART" id="SM00219">
    <property type="entry name" value="TyrKc"/>
    <property type="match status" value="1"/>
</dbReference>
<feature type="region of interest" description="Disordered" evidence="18">
    <location>
        <begin position="354"/>
        <end position="382"/>
    </location>
</feature>
<keyword evidence="23" id="KW-1185">Reference proteome</keyword>
<dbReference type="Pfam" id="PF13895">
    <property type="entry name" value="Ig_2"/>
    <property type="match status" value="1"/>
</dbReference>
<dbReference type="EMBL" id="CALNXJ010000009">
    <property type="protein sequence ID" value="CAH3103552.1"/>
    <property type="molecule type" value="Genomic_DNA"/>
</dbReference>
<comment type="caution">
    <text evidence="22">The sequence shown here is derived from an EMBL/GenBank/DDBJ whole genome shotgun (WGS) entry which is preliminary data.</text>
</comment>
<dbReference type="Pfam" id="PF13927">
    <property type="entry name" value="Ig_3"/>
    <property type="match status" value="1"/>
</dbReference>
<dbReference type="InterPro" id="IPR011009">
    <property type="entry name" value="Kinase-like_dom_sf"/>
</dbReference>
<dbReference type="GO" id="GO:0005886">
    <property type="term" value="C:plasma membrane"/>
    <property type="evidence" value="ECO:0007669"/>
    <property type="project" value="TreeGrafter"/>
</dbReference>
<dbReference type="CDD" id="cd00192">
    <property type="entry name" value="PTKc"/>
    <property type="match status" value="1"/>
</dbReference>
<evidence type="ECO:0000256" key="13">
    <source>
        <dbReference type="ARBA" id="ARBA00023180"/>
    </source>
</evidence>
<dbReference type="CDD" id="cd06530">
    <property type="entry name" value="S26_SPase_I"/>
    <property type="match status" value="1"/>
</dbReference>
<comment type="catalytic activity">
    <reaction evidence="1">
        <text>Cleavage of hydrophobic, N-terminal signal or leader sequences from secreted and periplasmic proteins.</text>
        <dbReference type="EC" id="3.4.21.89"/>
    </reaction>
</comment>
<evidence type="ECO:0000256" key="2">
    <source>
        <dbReference type="ARBA" id="ARBA00004648"/>
    </source>
</evidence>
<comment type="catalytic activity">
    <reaction evidence="16">
        <text>L-tyrosyl-[protein] + ATP = O-phospho-L-tyrosyl-[protein] + ADP + H(+)</text>
        <dbReference type="Rhea" id="RHEA:10596"/>
        <dbReference type="Rhea" id="RHEA-COMP:10136"/>
        <dbReference type="Rhea" id="RHEA-COMP:20101"/>
        <dbReference type="ChEBI" id="CHEBI:15378"/>
        <dbReference type="ChEBI" id="CHEBI:30616"/>
        <dbReference type="ChEBI" id="CHEBI:46858"/>
        <dbReference type="ChEBI" id="CHEBI:61978"/>
        <dbReference type="ChEBI" id="CHEBI:456216"/>
        <dbReference type="EC" id="2.7.10.1"/>
    </reaction>
</comment>
<keyword evidence="14" id="KW-0393">Immunoglobulin domain</keyword>
<evidence type="ECO:0000256" key="1">
    <source>
        <dbReference type="ARBA" id="ARBA00000677"/>
    </source>
</evidence>
<dbReference type="AlphaFoldDB" id="A0AAU9WAM6"/>
<dbReference type="SMART" id="SM00409">
    <property type="entry name" value="IG"/>
    <property type="match status" value="2"/>
</dbReference>
<evidence type="ECO:0000256" key="11">
    <source>
        <dbReference type="ARBA" id="ARBA00023157"/>
    </source>
</evidence>
<dbReference type="InterPro" id="IPR001733">
    <property type="entry name" value="Peptidase_S26B"/>
</dbReference>
<evidence type="ECO:0000256" key="14">
    <source>
        <dbReference type="ARBA" id="ARBA00023319"/>
    </source>
</evidence>
<dbReference type="InterPro" id="IPR036286">
    <property type="entry name" value="LexA/Signal_pep-like_sf"/>
</dbReference>
<dbReference type="GO" id="GO:0043235">
    <property type="term" value="C:receptor complex"/>
    <property type="evidence" value="ECO:0007669"/>
    <property type="project" value="TreeGrafter"/>
</dbReference>
<dbReference type="GO" id="GO:0007169">
    <property type="term" value="P:cell surface receptor protein tyrosine kinase signaling pathway"/>
    <property type="evidence" value="ECO:0007669"/>
    <property type="project" value="TreeGrafter"/>
</dbReference>
<dbReference type="InterPro" id="IPR050122">
    <property type="entry name" value="RTK"/>
</dbReference>
<keyword evidence="4" id="KW-0645">Protease</keyword>
<dbReference type="Pfam" id="PF00717">
    <property type="entry name" value="Peptidase_S24"/>
    <property type="match status" value="1"/>
</dbReference>
<feature type="domain" description="Protein kinase" evidence="20">
    <location>
        <begin position="423"/>
        <end position="779"/>
    </location>
</feature>
<feature type="region of interest" description="Disordered" evidence="18">
    <location>
        <begin position="1"/>
        <end position="29"/>
    </location>
</feature>
<dbReference type="PROSITE" id="PS00501">
    <property type="entry name" value="SPASE_I_1"/>
    <property type="match status" value="1"/>
</dbReference>
<feature type="transmembrane region" description="Helical" evidence="19">
    <location>
        <begin position="817"/>
        <end position="838"/>
    </location>
</feature>
<evidence type="ECO:0000313" key="22">
    <source>
        <dbReference type="EMBL" id="CAH3103552.1"/>
    </source>
</evidence>
<dbReference type="InterPro" id="IPR013783">
    <property type="entry name" value="Ig-like_fold"/>
</dbReference>
<dbReference type="FunFam" id="2.10.109.10:FF:000003">
    <property type="entry name" value="Signal peptidase complex catalytic subunit SEC11"/>
    <property type="match status" value="1"/>
</dbReference>
<evidence type="ECO:0000256" key="10">
    <source>
        <dbReference type="ARBA" id="ARBA00023136"/>
    </source>
</evidence>
<evidence type="ECO:0000313" key="23">
    <source>
        <dbReference type="Proteomes" id="UP001159428"/>
    </source>
</evidence>
<dbReference type="CDD" id="cd00096">
    <property type="entry name" value="Ig"/>
    <property type="match status" value="1"/>
</dbReference>
<dbReference type="InterPro" id="IPR020635">
    <property type="entry name" value="Tyr_kinase_cat_dom"/>
</dbReference>
<dbReference type="SMART" id="SM00408">
    <property type="entry name" value="IGc2"/>
    <property type="match status" value="2"/>
</dbReference>
<proteinExistence type="inferred from homology"/>
<dbReference type="InterPro" id="IPR003599">
    <property type="entry name" value="Ig_sub"/>
</dbReference>
<keyword evidence="10 19" id="KW-0472">Membrane</keyword>
<gene>
    <name evidence="22" type="ORF">PMEA_00035169</name>
</gene>
<dbReference type="Gene3D" id="2.60.40.10">
    <property type="entry name" value="Immunoglobulins"/>
    <property type="match status" value="2"/>
</dbReference>
<dbReference type="PROSITE" id="PS00109">
    <property type="entry name" value="PROTEIN_KINASE_TYR"/>
    <property type="match status" value="1"/>
</dbReference>
<dbReference type="PROSITE" id="PS00761">
    <property type="entry name" value="SPASE_I_3"/>
    <property type="match status" value="1"/>
</dbReference>
<accession>A0AAU9WAM6</accession>
<dbReference type="GO" id="GO:0004714">
    <property type="term" value="F:transmembrane receptor protein tyrosine kinase activity"/>
    <property type="evidence" value="ECO:0007669"/>
    <property type="project" value="UniProtKB-EC"/>
</dbReference>
<dbReference type="PROSITE" id="PS50835">
    <property type="entry name" value="IG_LIKE"/>
    <property type="match status" value="2"/>
</dbReference>
<feature type="transmembrane region" description="Helical" evidence="19">
    <location>
        <begin position="850"/>
        <end position="868"/>
    </location>
</feature>
<dbReference type="PANTHER" id="PTHR24416:SF611">
    <property type="entry name" value="TYROSINE-PROTEIN KINASE TRANSMEMBRANE RECEPTOR ROR"/>
    <property type="match status" value="1"/>
</dbReference>
<evidence type="ECO:0000256" key="7">
    <source>
        <dbReference type="ARBA" id="ARBA00022824"/>
    </source>
</evidence>
<evidence type="ECO:0000256" key="3">
    <source>
        <dbReference type="ARBA" id="ARBA00011035"/>
    </source>
</evidence>
<dbReference type="Proteomes" id="UP001159428">
    <property type="component" value="Unassembled WGS sequence"/>
</dbReference>
<dbReference type="NCBIfam" id="TIGR02228">
    <property type="entry name" value="sigpep_I_arch"/>
    <property type="match status" value="1"/>
</dbReference>
<evidence type="ECO:0000259" key="21">
    <source>
        <dbReference type="PROSITE" id="PS50835"/>
    </source>
</evidence>
<dbReference type="Gene3D" id="1.10.510.10">
    <property type="entry name" value="Transferase(Phosphotransferase) domain 1"/>
    <property type="match status" value="1"/>
</dbReference>
<dbReference type="Gene3D" id="3.30.200.20">
    <property type="entry name" value="Phosphorylase Kinase, domain 1"/>
    <property type="match status" value="1"/>
</dbReference>
<keyword evidence="7" id="KW-0256">Endoplasmic reticulum</keyword>
<keyword evidence="17" id="KW-0547">Nucleotide-binding</keyword>
<dbReference type="InterPro" id="IPR008266">
    <property type="entry name" value="Tyr_kinase_AS"/>
</dbReference>
<evidence type="ECO:0000256" key="17">
    <source>
        <dbReference type="PROSITE-ProRule" id="PRU10141"/>
    </source>
</evidence>
<dbReference type="GO" id="GO:0009003">
    <property type="term" value="F:signal peptidase activity"/>
    <property type="evidence" value="ECO:0007669"/>
    <property type="project" value="UniProtKB-EC"/>
</dbReference>
<feature type="transmembrane region" description="Helical" evidence="19">
    <location>
        <begin position="793"/>
        <end position="811"/>
    </location>
</feature>
<keyword evidence="5 19" id="KW-0812">Transmembrane</keyword>
<dbReference type="InterPro" id="IPR000719">
    <property type="entry name" value="Prot_kinase_dom"/>
</dbReference>
<dbReference type="PROSITE" id="PS00107">
    <property type="entry name" value="PROTEIN_KINASE_ATP"/>
    <property type="match status" value="1"/>
</dbReference>
<comment type="subcellular location">
    <subcellularLocation>
        <location evidence="2">Endoplasmic reticulum membrane</location>
        <topology evidence="2">Single-pass type II membrane protein</topology>
    </subcellularLocation>
</comment>
<comment type="similarity">
    <text evidence="3">Belongs to the peptidase S26B family.</text>
</comment>
<dbReference type="InterPro" id="IPR001245">
    <property type="entry name" value="Ser-Thr/Tyr_kinase_cat_dom"/>
</dbReference>
<dbReference type="InterPro" id="IPR019758">
    <property type="entry name" value="Pept_S26A_signal_pept_1_CS"/>
</dbReference>
<dbReference type="PROSITE" id="PS50011">
    <property type="entry name" value="PROTEIN_KINASE_DOM"/>
    <property type="match status" value="1"/>
</dbReference>
<feature type="domain" description="Ig-like" evidence="21">
    <location>
        <begin position="162"/>
        <end position="252"/>
    </location>
</feature>
<evidence type="ECO:0000256" key="5">
    <source>
        <dbReference type="ARBA" id="ARBA00022692"/>
    </source>
</evidence>
<feature type="binding site" evidence="17">
    <location>
        <position position="456"/>
    </location>
    <ligand>
        <name>ATP</name>
        <dbReference type="ChEBI" id="CHEBI:30616"/>
    </ligand>
</feature>
<keyword evidence="13" id="KW-0325">Glycoprotein</keyword>
<keyword evidence="12" id="KW-0675">Receptor</keyword>
<evidence type="ECO:0000256" key="18">
    <source>
        <dbReference type="SAM" id="MobiDB-lite"/>
    </source>
</evidence>
<evidence type="ECO:0000256" key="16">
    <source>
        <dbReference type="ARBA" id="ARBA00051243"/>
    </source>
</evidence>
<dbReference type="PANTHER" id="PTHR24416">
    <property type="entry name" value="TYROSINE-PROTEIN KINASE RECEPTOR"/>
    <property type="match status" value="1"/>
</dbReference>
<keyword evidence="17" id="KW-0067">ATP-binding</keyword>
<evidence type="ECO:0000256" key="6">
    <source>
        <dbReference type="ARBA" id="ARBA00022801"/>
    </source>
</evidence>
<keyword evidence="11" id="KW-1015">Disulfide bond</keyword>
<evidence type="ECO:0000256" key="19">
    <source>
        <dbReference type="SAM" id="Phobius"/>
    </source>
</evidence>
<evidence type="ECO:0000256" key="8">
    <source>
        <dbReference type="ARBA" id="ARBA00022968"/>
    </source>
</evidence>
<dbReference type="GO" id="GO:0006465">
    <property type="term" value="P:signal peptide processing"/>
    <property type="evidence" value="ECO:0007669"/>
    <property type="project" value="InterPro"/>
</dbReference>
<dbReference type="InterPro" id="IPR007110">
    <property type="entry name" value="Ig-like_dom"/>
</dbReference>
<reference evidence="22 23" key="1">
    <citation type="submission" date="2022-05" db="EMBL/GenBank/DDBJ databases">
        <authorList>
            <consortium name="Genoscope - CEA"/>
            <person name="William W."/>
        </authorList>
    </citation>
    <scope>NUCLEOTIDE SEQUENCE [LARGE SCALE GENOMIC DNA]</scope>
</reference>
<dbReference type="InterPro" id="IPR017441">
    <property type="entry name" value="Protein_kinase_ATP_BS"/>
</dbReference>
<feature type="domain" description="Ig-like" evidence="21">
    <location>
        <begin position="20"/>
        <end position="120"/>
    </location>
</feature>
<evidence type="ECO:0008006" key="24">
    <source>
        <dbReference type="Google" id="ProtNLM"/>
    </source>
</evidence>
<evidence type="ECO:0000259" key="20">
    <source>
        <dbReference type="PROSITE" id="PS50011"/>
    </source>
</evidence>
<keyword evidence="9 19" id="KW-1133">Transmembrane helix</keyword>
<dbReference type="SUPFAM" id="SSF51306">
    <property type="entry name" value="LexA/Signal peptidase"/>
    <property type="match status" value="1"/>
</dbReference>
<evidence type="ECO:0000256" key="9">
    <source>
        <dbReference type="ARBA" id="ARBA00022989"/>
    </source>
</evidence>
<dbReference type="PRINTS" id="PR00728">
    <property type="entry name" value="SIGNALPTASE"/>
</dbReference>
<feature type="transmembrane region" description="Helical" evidence="19">
    <location>
        <begin position="272"/>
        <end position="294"/>
    </location>
</feature>
<name>A0AAU9WAM6_9CNID</name>
<dbReference type="InterPro" id="IPR019533">
    <property type="entry name" value="Peptidase_S26"/>
</dbReference>
<dbReference type="SUPFAM" id="SSF48726">
    <property type="entry name" value="Immunoglobulin"/>
    <property type="match status" value="2"/>
</dbReference>
<keyword evidence="6" id="KW-0378">Hydrolase</keyword>
<dbReference type="SUPFAM" id="SSF56112">
    <property type="entry name" value="Protein kinase-like (PK-like)"/>
    <property type="match status" value="1"/>
</dbReference>
<protein>
    <recommendedName>
        <fullName evidence="24">Signal peptidase I</fullName>
    </recommendedName>
</protein>
<dbReference type="GO" id="GO:0005524">
    <property type="term" value="F:ATP binding"/>
    <property type="evidence" value="ECO:0007669"/>
    <property type="project" value="UniProtKB-UniRule"/>
</dbReference>
<dbReference type="GO" id="GO:0005787">
    <property type="term" value="C:signal peptidase complex"/>
    <property type="evidence" value="ECO:0007669"/>
    <property type="project" value="UniProtKB-ARBA"/>
</dbReference>